<dbReference type="EMBL" id="KX349901">
    <property type="protein sequence ID" value="ANT41217.1"/>
    <property type="molecule type" value="Genomic_DNA"/>
</dbReference>
<proteinExistence type="predicted"/>
<keyword evidence="2" id="KW-1185">Reference proteome</keyword>
<dbReference type="Proteomes" id="UP000201988">
    <property type="component" value="Segment"/>
</dbReference>
<dbReference type="RefSeq" id="YP_009281730.1">
    <property type="nucleotide sequence ID" value="NC_031032.1"/>
</dbReference>
<gene>
    <name evidence="1" type="ORF">STITCH_18</name>
</gene>
<evidence type="ECO:0000313" key="1">
    <source>
        <dbReference type="EMBL" id="ANT41217.1"/>
    </source>
</evidence>
<reference evidence="2" key="1">
    <citation type="submission" date="2016-05" db="EMBL/GenBank/DDBJ databases">
        <authorList>
            <person name="Brouilette A.K."/>
            <person name="Todd E.A."/>
            <person name="Brooke A."/>
            <person name="Cochran E."/>
            <person name="Alali E.A."/>
            <person name="Alhouri R.A."/>
            <person name="Bannister J.W."/>
            <person name="Churchin D.C."/>
            <person name="Colclough C.L."/>
            <person name="Gibbs D.R."/>
            <person name="Graca A.E."/>
            <person name="Helton M.C."/>
            <person name="Hoerster J.O."/>
            <person name="Irvin A.N."/>
            <person name="Johnson S."/>
            <person name="Kasprzak M.L."/>
            <person name="Marchese A.R."/>
            <person name="Minahan N.T."/>
            <person name="Sauder A.B."/>
            <person name="Straub J.C."/>
            <person name="Torres C.T."/>
            <person name="Scott C.M."/>
            <person name="Temple L.M."/>
        </authorList>
    </citation>
    <scope>NUCLEOTIDE SEQUENCE [LARGE SCALE GENOMIC DNA]</scope>
</reference>
<name>A0A1B1PAM6_9CAUD</name>
<dbReference type="GeneID" id="29063927"/>
<accession>A0A1B1PAM6</accession>
<evidence type="ECO:0000313" key="2">
    <source>
        <dbReference type="Proteomes" id="UP000201988"/>
    </source>
</evidence>
<dbReference type="KEGG" id="vg:29063927"/>
<organism evidence="1 2">
    <name type="scientific">Bacillus phage Stitch</name>
    <dbReference type="NCBI Taxonomy" id="1874002"/>
    <lineage>
        <taxon>Viruses</taxon>
        <taxon>Duplodnaviria</taxon>
        <taxon>Heunggongvirae</taxon>
        <taxon>Uroviricota</taxon>
        <taxon>Caudoviricetes</taxon>
        <taxon>Salasmaviridae</taxon>
        <taxon>Northropvirinae</taxon>
        <taxon>Claudivirus</taxon>
        <taxon>Claudivirus stitch</taxon>
    </lineage>
</organism>
<protein>
    <submittedName>
        <fullName evidence="1">Uncharacterized protein</fullName>
    </submittedName>
</protein>
<sequence length="36" mass="4320">MTTCQGEMNKEKQLKETVEKWFASVDVEDMKLNIEW</sequence>